<reference evidence="2" key="1">
    <citation type="submission" date="2021-01" db="EMBL/GenBank/DDBJ databases">
        <title>Whole genome shotgun sequence of Demequina activiva NBRC 110675.</title>
        <authorList>
            <person name="Komaki H."/>
            <person name="Tamura T."/>
        </authorList>
    </citation>
    <scope>NUCLEOTIDE SEQUENCE</scope>
    <source>
        <strain evidence="2">NBRC 110675</strain>
    </source>
</reference>
<dbReference type="InterPro" id="IPR052562">
    <property type="entry name" value="Ketohexokinase-related"/>
</dbReference>
<dbReference type="EMBL" id="BONR01000004">
    <property type="protein sequence ID" value="GIG55131.1"/>
    <property type="molecule type" value="Genomic_DNA"/>
</dbReference>
<dbReference type="AlphaFoldDB" id="A0A919Q592"/>
<gene>
    <name evidence="2" type="ORF">Dac01nite_18830</name>
</gene>
<sequence>MLTCHDVLMPSSAPRALFAGLTTLDVIQQVERLPGANEKVVALDFAVAAGGPATNAAVAFAHLGGSPTLHTRLPDHPLSGIIRADLAGCGVELADAGGADGAPVTASILVTRGTGERAVVSPSASATRADRHEVAPPALDGVRAVLVDGYHPEIAIPLARAARASAIPVLMDAGSLKPHTELVARECDLVIASTDLSAPGGSSDPADVFAWLASLGVQRAVITRGERPLLWHVLGGGGEVAVEPVDAVDTLGAGDFFHGSLAFRIASLGLDDARLAEDLAWSARAVAPALASFGTREWLSS</sequence>
<comment type="caution">
    <text evidence="2">The sequence shown here is derived from an EMBL/GenBank/DDBJ whole genome shotgun (WGS) entry which is preliminary data.</text>
</comment>
<dbReference type="Gene3D" id="3.40.1190.20">
    <property type="match status" value="1"/>
</dbReference>
<evidence type="ECO:0000259" key="1">
    <source>
        <dbReference type="Pfam" id="PF00294"/>
    </source>
</evidence>
<organism evidence="2 3">
    <name type="scientific">Demequina activiva</name>
    <dbReference type="NCBI Taxonomy" id="1582364"/>
    <lineage>
        <taxon>Bacteria</taxon>
        <taxon>Bacillati</taxon>
        <taxon>Actinomycetota</taxon>
        <taxon>Actinomycetes</taxon>
        <taxon>Micrococcales</taxon>
        <taxon>Demequinaceae</taxon>
        <taxon>Demequina</taxon>
    </lineage>
</organism>
<dbReference type="InterPro" id="IPR011611">
    <property type="entry name" value="PfkB_dom"/>
</dbReference>
<evidence type="ECO:0000313" key="3">
    <source>
        <dbReference type="Proteomes" id="UP000652354"/>
    </source>
</evidence>
<proteinExistence type="predicted"/>
<dbReference type="Proteomes" id="UP000652354">
    <property type="component" value="Unassembled WGS sequence"/>
</dbReference>
<accession>A0A919Q592</accession>
<dbReference type="SUPFAM" id="SSF53613">
    <property type="entry name" value="Ribokinase-like"/>
    <property type="match status" value="1"/>
</dbReference>
<evidence type="ECO:0000313" key="2">
    <source>
        <dbReference type="EMBL" id="GIG55131.1"/>
    </source>
</evidence>
<dbReference type="GO" id="GO:0016301">
    <property type="term" value="F:kinase activity"/>
    <property type="evidence" value="ECO:0007669"/>
    <property type="project" value="UniProtKB-KW"/>
</dbReference>
<dbReference type="PANTHER" id="PTHR42774">
    <property type="entry name" value="PHOSPHOTRANSFERASE SYSTEM TRANSPORT PROTEIN"/>
    <property type="match status" value="1"/>
</dbReference>
<name>A0A919Q592_9MICO</name>
<protein>
    <submittedName>
        <fullName evidence="2">Kinase</fullName>
    </submittedName>
</protein>
<keyword evidence="2" id="KW-0808">Transferase</keyword>
<feature type="domain" description="Carbohydrate kinase PfkB" evidence="1">
    <location>
        <begin position="19"/>
        <end position="271"/>
    </location>
</feature>
<keyword evidence="3" id="KW-1185">Reference proteome</keyword>
<dbReference type="InterPro" id="IPR029056">
    <property type="entry name" value="Ribokinase-like"/>
</dbReference>
<dbReference type="PANTHER" id="PTHR42774:SF3">
    <property type="entry name" value="KETOHEXOKINASE"/>
    <property type="match status" value="1"/>
</dbReference>
<dbReference type="Pfam" id="PF00294">
    <property type="entry name" value="PfkB"/>
    <property type="match status" value="1"/>
</dbReference>
<keyword evidence="2" id="KW-0418">Kinase</keyword>